<dbReference type="InterPro" id="IPR017941">
    <property type="entry name" value="Rieske_2Fe-2S"/>
</dbReference>
<sequence>MARGGPPGGGPIVVPSLTTPAPMLDPLLFHDWHPVAESRLLAPGTIHPFRLLGEEGIAWRSADGAVQAWDDRCPHRGSRLSLGRIVGDRVVCAYHGWQFDAGGQCRLQPAQPREVPPRTACARRFHAAEAYGLVWVSLGEPARDLPPVPEHTDRGWRVVAGPPQRVATCGPRIVENFLDMAHFAFVHAGILGHPDHAEVPDYQVGPFDDGQGARGMRGVVATGCFAYQPEPSLTVGADASMVEYTYRVLRPLTAVLTKLAQEPAFPQAISLHVQPLDAETCHAWMVMSGIDAQTADDELLARQGRIFEQDLQILESQRPKQVPLEAGVEVPQRADRLSSAYRRMLKAAGLRYGVL</sequence>
<dbReference type="GO" id="GO:0016491">
    <property type="term" value="F:oxidoreductase activity"/>
    <property type="evidence" value="ECO:0007669"/>
    <property type="project" value="UniProtKB-KW"/>
</dbReference>
<dbReference type="SUPFAM" id="SSF55961">
    <property type="entry name" value="Bet v1-like"/>
    <property type="match status" value="1"/>
</dbReference>
<evidence type="ECO:0000256" key="2">
    <source>
        <dbReference type="ARBA" id="ARBA00022723"/>
    </source>
</evidence>
<dbReference type="Pfam" id="PF19112">
    <property type="entry name" value="VanA_C"/>
    <property type="match status" value="1"/>
</dbReference>
<keyword evidence="1" id="KW-0001">2Fe-2S</keyword>
<evidence type="ECO:0000256" key="4">
    <source>
        <dbReference type="ARBA" id="ARBA00023004"/>
    </source>
</evidence>
<keyword evidence="2" id="KW-0479">Metal-binding</keyword>
<evidence type="ECO:0000259" key="6">
    <source>
        <dbReference type="PROSITE" id="PS51296"/>
    </source>
</evidence>
<evidence type="ECO:0000313" key="7">
    <source>
        <dbReference type="EMBL" id="MVQ31094.1"/>
    </source>
</evidence>
<evidence type="ECO:0000256" key="1">
    <source>
        <dbReference type="ARBA" id="ARBA00022714"/>
    </source>
</evidence>
<keyword evidence="3" id="KW-0560">Oxidoreductase</keyword>
<dbReference type="PROSITE" id="PS51296">
    <property type="entry name" value="RIESKE"/>
    <property type="match status" value="1"/>
</dbReference>
<organism evidence="7 8">
    <name type="scientific">Ramlibacter pinisoli</name>
    <dbReference type="NCBI Taxonomy" id="2682844"/>
    <lineage>
        <taxon>Bacteria</taxon>
        <taxon>Pseudomonadati</taxon>
        <taxon>Pseudomonadota</taxon>
        <taxon>Betaproteobacteria</taxon>
        <taxon>Burkholderiales</taxon>
        <taxon>Comamonadaceae</taxon>
        <taxon>Ramlibacter</taxon>
    </lineage>
</organism>
<proteinExistence type="predicted"/>
<evidence type="ECO:0000256" key="3">
    <source>
        <dbReference type="ARBA" id="ARBA00023002"/>
    </source>
</evidence>
<accession>A0A6N8IVV8</accession>
<dbReference type="InterPro" id="IPR044043">
    <property type="entry name" value="VanA_C_cat"/>
</dbReference>
<dbReference type="Pfam" id="PF00355">
    <property type="entry name" value="Rieske"/>
    <property type="match status" value="1"/>
</dbReference>
<keyword evidence="4" id="KW-0408">Iron</keyword>
<comment type="caution">
    <text evidence="7">The sequence shown here is derived from an EMBL/GenBank/DDBJ whole genome shotgun (WGS) entry which is preliminary data.</text>
</comment>
<evidence type="ECO:0000256" key="5">
    <source>
        <dbReference type="ARBA" id="ARBA00023014"/>
    </source>
</evidence>
<name>A0A6N8IVV8_9BURK</name>
<gene>
    <name evidence="7" type="ORF">GON04_16660</name>
</gene>
<dbReference type="GO" id="GO:0051537">
    <property type="term" value="F:2 iron, 2 sulfur cluster binding"/>
    <property type="evidence" value="ECO:0007669"/>
    <property type="project" value="UniProtKB-KW"/>
</dbReference>
<dbReference type="Gene3D" id="3.90.380.10">
    <property type="entry name" value="Naphthalene 1,2-dioxygenase Alpha Subunit, Chain A, domain 1"/>
    <property type="match status" value="1"/>
</dbReference>
<dbReference type="PANTHER" id="PTHR21266">
    <property type="entry name" value="IRON-SULFUR DOMAIN CONTAINING PROTEIN"/>
    <property type="match status" value="1"/>
</dbReference>
<dbReference type="InterPro" id="IPR050584">
    <property type="entry name" value="Cholesterol_7-desaturase"/>
</dbReference>
<evidence type="ECO:0000313" key="8">
    <source>
        <dbReference type="Proteomes" id="UP000469385"/>
    </source>
</evidence>
<dbReference type="PANTHER" id="PTHR21266:SF60">
    <property type="entry name" value="3-KETOSTEROID-9-ALPHA-MONOOXYGENASE, OXYGENASE COMPONENT"/>
    <property type="match status" value="1"/>
</dbReference>
<dbReference type="EMBL" id="WSEL01000009">
    <property type="protein sequence ID" value="MVQ31094.1"/>
    <property type="molecule type" value="Genomic_DNA"/>
</dbReference>
<dbReference type="Proteomes" id="UP000469385">
    <property type="component" value="Unassembled WGS sequence"/>
</dbReference>
<dbReference type="AlphaFoldDB" id="A0A6N8IVV8"/>
<reference evidence="7 8" key="1">
    <citation type="submission" date="2019-12" db="EMBL/GenBank/DDBJ databases">
        <authorList>
            <person name="Huq M.A."/>
        </authorList>
    </citation>
    <scope>NUCLEOTIDE SEQUENCE [LARGE SCALE GENOMIC DNA]</scope>
    <source>
        <strain evidence="7 8">MAH-25</strain>
    </source>
</reference>
<feature type="domain" description="Rieske" evidence="6">
    <location>
        <begin position="32"/>
        <end position="136"/>
    </location>
</feature>
<dbReference type="CDD" id="cd03469">
    <property type="entry name" value="Rieske_RO_Alpha_N"/>
    <property type="match status" value="1"/>
</dbReference>
<dbReference type="GO" id="GO:0046872">
    <property type="term" value="F:metal ion binding"/>
    <property type="evidence" value="ECO:0007669"/>
    <property type="project" value="UniProtKB-KW"/>
</dbReference>
<dbReference type="Gene3D" id="2.102.10.10">
    <property type="entry name" value="Rieske [2Fe-2S] iron-sulphur domain"/>
    <property type="match status" value="1"/>
</dbReference>
<dbReference type="SUPFAM" id="SSF50022">
    <property type="entry name" value="ISP domain"/>
    <property type="match status" value="1"/>
</dbReference>
<protein>
    <submittedName>
        <fullName evidence="7">Rieske 2Fe-2S domain-containing protein</fullName>
    </submittedName>
</protein>
<keyword evidence="5" id="KW-0411">Iron-sulfur</keyword>
<keyword evidence="8" id="KW-1185">Reference proteome</keyword>
<dbReference type="InterPro" id="IPR036922">
    <property type="entry name" value="Rieske_2Fe-2S_sf"/>
</dbReference>